<dbReference type="SUPFAM" id="SSF53067">
    <property type="entry name" value="Actin-like ATPase domain"/>
    <property type="match status" value="2"/>
</dbReference>
<dbReference type="InterPro" id="IPR000905">
    <property type="entry name" value="Gcp-like_dom"/>
</dbReference>
<dbReference type="NCBIfam" id="TIGR03725">
    <property type="entry name" value="T6A_YeaZ"/>
    <property type="match status" value="1"/>
</dbReference>
<evidence type="ECO:0000259" key="1">
    <source>
        <dbReference type="Pfam" id="PF00814"/>
    </source>
</evidence>
<organism evidence="2 3">
    <name type="scientific">Listeria immobilis</name>
    <dbReference type="NCBI Taxonomy" id="2713502"/>
    <lineage>
        <taxon>Bacteria</taxon>
        <taxon>Bacillati</taxon>
        <taxon>Bacillota</taxon>
        <taxon>Bacilli</taxon>
        <taxon>Bacillales</taxon>
        <taxon>Listeriaceae</taxon>
        <taxon>Listeria</taxon>
    </lineage>
</organism>
<reference evidence="2 3" key="1">
    <citation type="submission" date="2020-03" db="EMBL/GenBank/DDBJ databases">
        <title>Soil Listeria distribution.</title>
        <authorList>
            <person name="Liao J."/>
            <person name="Wiedmann M."/>
        </authorList>
    </citation>
    <scope>NUCLEOTIDE SEQUENCE [LARGE SCALE GENOMIC DNA]</scope>
    <source>
        <strain evidence="2 3">FSL L7-1554</strain>
    </source>
</reference>
<feature type="domain" description="Gcp-like" evidence="1">
    <location>
        <begin position="30"/>
        <end position="225"/>
    </location>
</feature>
<protein>
    <submittedName>
        <fullName evidence="2">tRNA (Adenosine(37)-N6)-threonylcarbamoyltransferase complex dimerization subunit type 1 TsaB</fullName>
    </submittedName>
</protein>
<comment type="caution">
    <text evidence="2">The sequence shown here is derived from an EMBL/GenBank/DDBJ whole genome shotgun (WGS) entry which is preliminary data.</text>
</comment>
<dbReference type="Proteomes" id="UP000561617">
    <property type="component" value="Unassembled WGS sequence"/>
</dbReference>
<dbReference type="CDD" id="cd24032">
    <property type="entry name" value="ASKHA_NBD_TsaB"/>
    <property type="match status" value="1"/>
</dbReference>
<evidence type="ECO:0000313" key="3">
    <source>
        <dbReference type="Proteomes" id="UP000561617"/>
    </source>
</evidence>
<dbReference type="PANTHER" id="PTHR11735:SF11">
    <property type="entry name" value="TRNA THREONYLCARBAMOYLADENOSINE BIOSYNTHESIS PROTEIN TSAB"/>
    <property type="match status" value="1"/>
</dbReference>
<dbReference type="InterPro" id="IPR043129">
    <property type="entry name" value="ATPase_NBD"/>
</dbReference>
<dbReference type="GO" id="GO:0005829">
    <property type="term" value="C:cytosol"/>
    <property type="evidence" value="ECO:0007669"/>
    <property type="project" value="TreeGrafter"/>
</dbReference>
<dbReference type="InterPro" id="IPR022496">
    <property type="entry name" value="T6A_TsaB"/>
</dbReference>
<sequence length="232" mass="24884">MILGIDTSSDTMTIALFDNGVVIGEYTTNLKKNHSVRLLPAIAALMDECSVKPTDLKKIAVAKGPGSYTGLRIGVTVAKTMAWDAGIPIVGISSLALLAENALYFSGKVVALMDARRGNVYAGVYQAIQGEMSNILPDSHIALAELLEKLQQSGENEAIFFTGTLNEQICLMITETLGDRAIFASADYTYARAGSLVKLAEQLTGEPADTFIPDYLKLAEAESKWLESRGSE</sequence>
<dbReference type="AlphaFoldDB" id="A0A7X0X8D1"/>
<dbReference type="RefSeq" id="WP_185381266.1">
    <property type="nucleotide sequence ID" value="NZ_JAASTW010000012.1"/>
</dbReference>
<dbReference type="Pfam" id="PF00814">
    <property type="entry name" value="TsaD"/>
    <property type="match status" value="1"/>
</dbReference>
<name>A0A7X0X8D1_9LIST</name>
<keyword evidence="2" id="KW-0808">Transferase</keyword>
<accession>A0A7X0X8D1</accession>
<evidence type="ECO:0000313" key="2">
    <source>
        <dbReference type="EMBL" id="MBC1489427.1"/>
    </source>
</evidence>
<dbReference type="GO" id="GO:0016740">
    <property type="term" value="F:transferase activity"/>
    <property type="evidence" value="ECO:0007669"/>
    <property type="project" value="UniProtKB-KW"/>
</dbReference>
<dbReference type="Gene3D" id="3.30.420.40">
    <property type="match status" value="2"/>
</dbReference>
<proteinExistence type="predicted"/>
<gene>
    <name evidence="2" type="primary">tsaB</name>
    <name evidence="2" type="ORF">HCJ38_10490</name>
</gene>
<dbReference type="GO" id="GO:0002949">
    <property type="term" value="P:tRNA threonylcarbamoyladenosine modification"/>
    <property type="evidence" value="ECO:0007669"/>
    <property type="project" value="InterPro"/>
</dbReference>
<dbReference type="EMBL" id="JAASTW010000012">
    <property type="protein sequence ID" value="MBC1489427.1"/>
    <property type="molecule type" value="Genomic_DNA"/>
</dbReference>
<dbReference type="PANTHER" id="PTHR11735">
    <property type="entry name" value="TRNA N6-ADENOSINE THREONYLCARBAMOYLTRANSFERASE"/>
    <property type="match status" value="1"/>
</dbReference>